<dbReference type="Proteomes" id="UP000601435">
    <property type="component" value="Unassembled WGS sequence"/>
</dbReference>
<dbReference type="OrthoDB" id="414415at2759"/>
<evidence type="ECO:0000313" key="2">
    <source>
        <dbReference type="Proteomes" id="UP000601435"/>
    </source>
</evidence>
<reference evidence="1" key="1">
    <citation type="submission" date="2021-02" db="EMBL/GenBank/DDBJ databases">
        <authorList>
            <person name="Dougan E. K."/>
            <person name="Rhodes N."/>
            <person name="Thang M."/>
            <person name="Chan C."/>
        </authorList>
    </citation>
    <scope>NUCLEOTIDE SEQUENCE</scope>
</reference>
<keyword evidence="2" id="KW-1185">Reference proteome</keyword>
<protein>
    <submittedName>
        <fullName evidence="1">Uncharacterized protein</fullName>
    </submittedName>
</protein>
<evidence type="ECO:0000313" key="1">
    <source>
        <dbReference type="EMBL" id="CAE7718044.1"/>
    </source>
</evidence>
<comment type="caution">
    <text evidence="1">The sequence shown here is derived from an EMBL/GenBank/DDBJ whole genome shotgun (WGS) entry which is preliminary data.</text>
</comment>
<dbReference type="AlphaFoldDB" id="A0A812X4C5"/>
<organism evidence="1 2">
    <name type="scientific">Symbiodinium necroappetens</name>
    <dbReference type="NCBI Taxonomy" id="1628268"/>
    <lineage>
        <taxon>Eukaryota</taxon>
        <taxon>Sar</taxon>
        <taxon>Alveolata</taxon>
        <taxon>Dinophyceae</taxon>
        <taxon>Suessiales</taxon>
        <taxon>Symbiodiniaceae</taxon>
        <taxon>Symbiodinium</taxon>
    </lineage>
</organism>
<accession>A0A812X4C5</accession>
<feature type="non-terminal residue" evidence="1">
    <location>
        <position position="392"/>
    </location>
</feature>
<name>A0A812X4C5_9DINO</name>
<gene>
    <name evidence="1" type="ORF">SNEC2469_LOCUS20698</name>
</gene>
<proteinExistence type="predicted"/>
<sequence>ADAADESQKDRLSRCKGDLMQVLGLASCNGLEAAWPSDASTSSLLQQLGEEQSFAYCRLRHGELHGIGLGSNKQTCERAACLALALASLLEQRPPPWLEGELSGELQRAKDAEVLHLDLPHDVESMDDMHDAGRDARGFARVPANMELPQSGTWVWWLGGIPVVLCEDQTVGVFQQGKNWLMEVLGLTALPESLCEGKVCEVNKDRLDMVFPDIYCTGLWQLAHQNQQWQVVAVGRNVEERYRAACVGLASQIANAHGASKWWPQVQREFDHGHWLPADELGRFYDVKKEGFWANVASWQQADSKPGLPLALADISTLPGLTKQGFKDLRMTCQPALHRELRAQDGYAEIDLTLSGRPWPSILAAHKMRDEIVGPGVVRFAIASDERKLDKR</sequence>
<dbReference type="EMBL" id="CAJNJA010036253">
    <property type="protein sequence ID" value="CAE7718044.1"/>
    <property type="molecule type" value="Genomic_DNA"/>
</dbReference>